<keyword evidence="1" id="KW-0732">Signal</keyword>
<dbReference type="PROSITE" id="PS51787">
    <property type="entry name" value="LON_N"/>
    <property type="match status" value="1"/>
</dbReference>
<dbReference type="AlphaFoldDB" id="A0A836CM26"/>
<dbReference type="Proteomes" id="UP000664859">
    <property type="component" value="Unassembled WGS sequence"/>
</dbReference>
<keyword evidence="4" id="KW-1185">Reference proteome</keyword>
<dbReference type="Pfam" id="PF02190">
    <property type="entry name" value="LON_substr_bdg"/>
    <property type="match status" value="1"/>
</dbReference>
<dbReference type="InterPro" id="IPR015947">
    <property type="entry name" value="PUA-like_sf"/>
</dbReference>
<name>A0A836CM26_9STRA</name>
<protein>
    <submittedName>
        <fullName evidence="3">PUA-like domain-containing protein</fullName>
    </submittedName>
</protein>
<feature type="chain" id="PRO_5032891911" evidence="1">
    <location>
        <begin position="20"/>
        <end position="300"/>
    </location>
</feature>
<evidence type="ECO:0000259" key="2">
    <source>
        <dbReference type="PROSITE" id="PS51787"/>
    </source>
</evidence>
<dbReference type="OrthoDB" id="264917at2759"/>
<comment type="caution">
    <text evidence="3">The sequence shown here is derived from an EMBL/GenBank/DDBJ whole genome shotgun (WGS) entry which is preliminary data.</text>
</comment>
<dbReference type="PANTHER" id="PTHR46732:SF8">
    <property type="entry name" value="ATP-DEPENDENT PROTEASE LA (LON) DOMAIN PROTEIN"/>
    <property type="match status" value="1"/>
</dbReference>
<reference evidence="3" key="1">
    <citation type="submission" date="2021-02" db="EMBL/GenBank/DDBJ databases">
        <title>First Annotated Genome of the Yellow-green Alga Tribonema minus.</title>
        <authorList>
            <person name="Mahan K.M."/>
        </authorList>
    </citation>
    <scope>NUCLEOTIDE SEQUENCE</scope>
    <source>
        <strain evidence="3">UTEX B ZZ1240</strain>
    </source>
</reference>
<evidence type="ECO:0000313" key="3">
    <source>
        <dbReference type="EMBL" id="KAG5188366.1"/>
    </source>
</evidence>
<dbReference type="Gene3D" id="2.30.130.40">
    <property type="entry name" value="LON domain-like"/>
    <property type="match status" value="1"/>
</dbReference>
<dbReference type="InterPro" id="IPR046336">
    <property type="entry name" value="Lon_prtase_N_sf"/>
</dbReference>
<dbReference type="SUPFAM" id="SSF88697">
    <property type="entry name" value="PUA domain-like"/>
    <property type="match status" value="1"/>
</dbReference>
<sequence>MRRWAVCGCVLLLVGPVRALYPAQGLNNGSRGRVACSTRGGGARCLRAALEDTQVSYFTPLSREDTPSPGAKTRELPIFPLSLVTCPNGKCPLHIFEMRYRQLMNNIAGQDNRFGIIMFDPNTQQIAGVGTVVEVVERSLLPDGRQLVMNIGRERFKLLRVTQEKPYMVGLVELGLVDEEPEEGQLLEGVRGSEARVWGLLQEVVRLSNKVYDKTKVTVSEDVARAAPAAAAAAARDQEERARRSAFSFAVTEMLDIPPRAKQLMLQTLNIGERLDYQAELLDKAQKFLAAQATLKDALG</sequence>
<dbReference type="EMBL" id="JAFCMP010000070">
    <property type="protein sequence ID" value="KAG5188366.1"/>
    <property type="molecule type" value="Genomic_DNA"/>
</dbReference>
<evidence type="ECO:0000313" key="4">
    <source>
        <dbReference type="Proteomes" id="UP000664859"/>
    </source>
</evidence>
<proteinExistence type="predicted"/>
<dbReference type="SMART" id="SM00464">
    <property type="entry name" value="LON"/>
    <property type="match status" value="1"/>
</dbReference>
<dbReference type="InterPro" id="IPR003111">
    <property type="entry name" value="Lon_prtase_N"/>
</dbReference>
<feature type="signal peptide" evidence="1">
    <location>
        <begin position="1"/>
        <end position="19"/>
    </location>
</feature>
<accession>A0A836CM26</accession>
<feature type="domain" description="Lon N-terminal" evidence="2">
    <location>
        <begin position="68"/>
        <end position="286"/>
    </location>
</feature>
<organism evidence="3 4">
    <name type="scientific">Tribonema minus</name>
    <dbReference type="NCBI Taxonomy" id="303371"/>
    <lineage>
        <taxon>Eukaryota</taxon>
        <taxon>Sar</taxon>
        <taxon>Stramenopiles</taxon>
        <taxon>Ochrophyta</taxon>
        <taxon>PX clade</taxon>
        <taxon>Xanthophyceae</taxon>
        <taxon>Tribonematales</taxon>
        <taxon>Tribonemataceae</taxon>
        <taxon>Tribonema</taxon>
    </lineage>
</organism>
<gene>
    <name evidence="3" type="ORF">JKP88DRAFT_206641</name>
</gene>
<evidence type="ECO:0000256" key="1">
    <source>
        <dbReference type="SAM" id="SignalP"/>
    </source>
</evidence>
<dbReference type="PANTHER" id="PTHR46732">
    <property type="entry name" value="ATP-DEPENDENT PROTEASE LA (LON) DOMAIN PROTEIN"/>
    <property type="match status" value="1"/>
</dbReference>